<dbReference type="AlphaFoldDB" id="A0A0E0LLU6"/>
<accession>A0A0E0LLU6</accession>
<organism evidence="2">
    <name type="scientific">Oryza punctata</name>
    <name type="common">Red rice</name>
    <dbReference type="NCBI Taxonomy" id="4537"/>
    <lineage>
        <taxon>Eukaryota</taxon>
        <taxon>Viridiplantae</taxon>
        <taxon>Streptophyta</taxon>
        <taxon>Embryophyta</taxon>
        <taxon>Tracheophyta</taxon>
        <taxon>Spermatophyta</taxon>
        <taxon>Magnoliopsida</taxon>
        <taxon>Liliopsida</taxon>
        <taxon>Poales</taxon>
        <taxon>Poaceae</taxon>
        <taxon>BOP clade</taxon>
        <taxon>Oryzoideae</taxon>
        <taxon>Oryzeae</taxon>
        <taxon>Oryzinae</taxon>
        <taxon>Oryza</taxon>
    </lineage>
</organism>
<feature type="compositionally biased region" description="Low complexity" evidence="1">
    <location>
        <begin position="96"/>
        <end position="106"/>
    </location>
</feature>
<protein>
    <submittedName>
        <fullName evidence="2">Beta-amylase</fullName>
    </submittedName>
</protein>
<dbReference type="Gramene" id="OPUNC07G16430.5">
    <property type="protein sequence ID" value="OPUNC07G16430.5"/>
    <property type="gene ID" value="OPUNC07G16430"/>
</dbReference>
<name>A0A0E0LLU6_ORYPU</name>
<reference evidence="2" key="2">
    <citation type="submission" date="2018-05" db="EMBL/GenBank/DDBJ databases">
        <title>OpunRS2 (Oryza punctata Reference Sequence Version 2).</title>
        <authorList>
            <person name="Zhang J."/>
            <person name="Kudrna D."/>
            <person name="Lee S."/>
            <person name="Talag J."/>
            <person name="Welchert J."/>
            <person name="Wing R.A."/>
        </authorList>
    </citation>
    <scope>NUCLEOTIDE SEQUENCE [LARGE SCALE GENOMIC DNA]</scope>
</reference>
<feature type="region of interest" description="Disordered" evidence="1">
    <location>
        <begin position="95"/>
        <end position="118"/>
    </location>
</feature>
<proteinExistence type="predicted"/>
<evidence type="ECO:0000313" key="2">
    <source>
        <dbReference type="EnsemblPlants" id="OPUNC07G16430.5"/>
    </source>
</evidence>
<dbReference type="HOGENOM" id="CLU_2076930_0_0_1"/>
<reference evidence="2" key="1">
    <citation type="submission" date="2015-04" db="UniProtKB">
        <authorList>
            <consortium name="EnsemblPlants"/>
        </authorList>
    </citation>
    <scope>IDENTIFICATION</scope>
</reference>
<dbReference type="EnsemblPlants" id="OPUNC07G16430.5">
    <property type="protein sequence ID" value="OPUNC07G16430.5"/>
    <property type="gene ID" value="OPUNC07G16430"/>
</dbReference>
<evidence type="ECO:0000256" key="1">
    <source>
        <dbReference type="SAM" id="MobiDB-lite"/>
    </source>
</evidence>
<sequence length="118" mass="12198">MDGADLTARQRTLVRRLPLAKSVRSDATRPGDSIPLACRPVLPHRFSPAAPCFPLIPGRALSCSTGRLKVVEAADTEVPYVSGAVSVALEGDKSRPASSLCASSSAPVKPASFSSVPA</sequence>
<evidence type="ECO:0000313" key="3">
    <source>
        <dbReference type="Proteomes" id="UP000026962"/>
    </source>
</evidence>
<keyword evidence="3" id="KW-1185">Reference proteome</keyword>
<dbReference type="Proteomes" id="UP000026962">
    <property type="component" value="Chromosome 7"/>
</dbReference>